<gene>
    <name evidence="1" type="ORF">TorRG33x02_081980</name>
</gene>
<protein>
    <submittedName>
        <fullName evidence="1">Uncharacterized protein</fullName>
    </submittedName>
</protein>
<evidence type="ECO:0000313" key="2">
    <source>
        <dbReference type="Proteomes" id="UP000237000"/>
    </source>
</evidence>
<dbReference type="AlphaFoldDB" id="A0A2P5FDT3"/>
<organism evidence="1 2">
    <name type="scientific">Trema orientale</name>
    <name type="common">Charcoal tree</name>
    <name type="synonym">Celtis orientalis</name>
    <dbReference type="NCBI Taxonomy" id="63057"/>
    <lineage>
        <taxon>Eukaryota</taxon>
        <taxon>Viridiplantae</taxon>
        <taxon>Streptophyta</taxon>
        <taxon>Embryophyta</taxon>
        <taxon>Tracheophyta</taxon>
        <taxon>Spermatophyta</taxon>
        <taxon>Magnoliopsida</taxon>
        <taxon>eudicotyledons</taxon>
        <taxon>Gunneridae</taxon>
        <taxon>Pentapetalae</taxon>
        <taxon>rosids</taxon>
        <taxon>fabids</taxon>
        <taxon>Rosales</taxon>
        <taxon>Cannabaceae</taxon>
        <taxon>Trema</taxon>
    </lineage>
</organism>
<name>A0A2P5FDT3_TREOI</name>
<keyword evidence="2" id="KW-1185">Reference proteome</keyword>
<dbReference type="Proteomes" id="UP000237000">
    <property type="component" value="Unassembled WGS sequence"/>
</dbReference>
<reference evidence="2" key="1">
    <citation type="submission" date="2016-06" db="EMBL/GenBank/DDBJ databases">
        <title>Parallel loss of symbiosis genes in relatives of nitrogen-fixing non-legume Parasponia.</title>
        <authorList>
            <person name="Van Velzen R."/>
            <person name="Holmer R."/>
            <person name="Bu F."/>
            <person name="Rutten L."/>
            <person name="Van Zeijl A."/>
            <person name="Liu W."/>
            <person name="Santuari L."/>
            <person name="Cao Q."/>
            <person name="Sharma T."/>
            <person name="Shen D."/>
            <person name="Roswanjaya Y."/>
            <person name="Wardhani T."/>
            <person name="Kalhor M.S."/>
            <person name="Jansen J."/>
            <person name="Van den Hoogen J."/>
            <person name="Gungor B."/>
            <person name="Hartog M."/>
            <person name="Hontelez J."/>
            <person name="Verver J."/>
            <person name="Yang W.-C."/>
            <person name="Schijlen E."/>
            <person name="Repin R."/>
            <person name="Schilthuizen M."/>
            <person name="Schranz E."/>
            <person name="Heidstra R."/>
            <person name="Miyata K."/>
            <person name="Fedorova E."/>
            <person name="Kohlen W."/>
            <person name="Bisseling T."/>
            <person name="Smit S."/>
            <person name="Geurts R."/>
        </authorList>
    </citation>
    <scope>NUCLEOTIDE SEQUENCE [LARGE SCALE GENOMIC DNA]</scope>
    <source>
        <strain evidence="2">cv. RG33-2</strain>
    </source>
</reference>
<dbReference type="OrthoDB" id="1736444at2759"/>
<dbReference type="EMBL" id="JXTC01000041">
    <property type="protein sequence ID" value="PON95950.1"/>
    <property type="molecule type" value="Genomic_DNA"/>
</dbReference>
<proteinExistence type="predicted"/>
<dbReference type="InParanoid" id="A0A2P5FDT3"/>
<evidence type="ECO:0000313" key="1">
    <source>
        <dbReference type="EMBL" id="PON95950.1"/>
    </source>
</evidence>
<accession>A0A2P5FDT3</accession>
<sequence>MTAPTMAVSTTPPATMLSKKFLSEGETPGPAASATSGITIDAVNAAAVRPVTAFSLREEACTCRWAFDLGLASSTLFDGLIGMGLKKASELGRFNPLRLAAEVSVVIETDAIGGI</sequence>
<comment type="caution">
    <text evidence="1">The sequence shown here is derived from an EMBL/GenBank/DDBJ whole genome shotgun (WGS) entry which is preliminary data.</text>
</comment>